<dbReference type="PANTHER" id="PTHR40045:SF1">
    <property type="entry name" value="YQCI_YCGG FAMILY PROTEIN"/>
    <property type="match status" value="1"/>
</dbReference>
<dbReference type="EMBL" id="SDIF01000002">
    <property type="protein sequence ID" value="RXS71030.1"/>
    <property type="molecule type" value="Genomic_DNA"/>
</dbReference>
<dbReference type="GeneID" id="95776587"/>
<accession>A0A4Q1RBY0</accession>
<comment type="caution">
    <text evidence="1">The sequence shown here is derived from an EMBL/GenBank/DDBJ whole genome shotgun (WGS) entry which is preliminary data.</text>
</comment>
<evidence type="ECO:0000313" key="2">
    <source>
        <dbReference type="Proteomes" id="UP000289482"/>
    </source>
</evidence>
<evidence type="ECO:0000313" key="1">
    <source>
        <dbReference type="EMBL" id="RXS71030.1"/>
    </source>
</evidence>
<sequence>MTVEAIATSAATAATEVGQFLLGDSFACLAGRSAWRQGGITHRHYTWFGDDAAAEQMAADLQAYVEAVDWAAKPFTSFVATFSGPLQLEETEFEQLLWQHLQAVHDHDSRSHPWAEGYDPDPSSGAFAYSVAGHPFFVIGLHETHRRIGRRPPFPMLAFNSHDQFNRIKAAGLWDRLQEKIRKQDILLQGDINPNLLEYEKLSEARRYSGRPKPADWACPFSARV</sequence>
<dbReference type="InterPro" id="IPR014988">
    <property type="entry name" value="Uncharacterised_YqcI/YcgG"/>
</dbReference>
<organism evidence="1 2">
    <name type="scientific">Streptomyces sioyaensis</name>
    <dbReference type="NCBI Taxonomy" id="67364"/>
    <lineage>
        <taxon>Bacteria</taxon>
        <taxon>Bacillati</taxon>
        <taxon>Actinomycetota</taxon>
        <taxon>Actinomycetes</taxon>
        <taxon>Kitasatosporales</taxon>
        <taxon>Streptomycetaceae</taxon>
        <taxon>Streptomyces</taxon>
    </lineage>
</organism>
<dbReference type="PANTHER" id="PTHR40045">
    <property type="entry name" value="YCGG FAMILY PROTEIN"/>
    <property type="match status" value="1"/>
</dbReference>
<proteinExistence type="predicted"/>
<dbReference type="Proteomes" id="UP000289482">
    <property type="component" value="Unassembled WGS sequence"/>
</dbReference>
<protein>
    <submittedName>
        <fullName evidence="1">YqcI/YcgG family protein</fullName>
    </submittedName>
</protein>
<dbReference type="NCBIfam" id="NF041366">
    <property type="entry name" value="GntA_guanitoxin"/>
    <property type="match status" value="1"/>
</dbReference>
<keyword evidence="2" id="KW-1185">Reference proteome</keyword>
<dbReference type="Pfam" id="PF08892">
    <property type="entry name" value="YqcI_YcgG"/>
    <property type="match status" value="1"/>
</dbReference>
<dbReference type="RefSeq" id="WP_129243835.1">
    <property type="nucleotide sequence ID" value="NZ_JABZEL010000010.1"/>
</dbReference>
<dbReference type="AlphaFoldDB" id="A0A4Q1RBY0"/>
<gene>
    <name evidence="1" type="ORF">EST54_01045</name>
</gene>
<name>A0A4Q1RBY0_9ACTN</name>
<reference evidence="1 2" key="1">
    <citation type="submission" date="2019-01" db="EMBL/GenBank/DDBJ databases">
        <title>Draft genome sequences of the type strain Streptomyces sioyaensis DSM 40032 and its novel strain, TM32, a thermotolerant antibiotics-producing actinobacterium.</title>
        <authorList>
            <person name="Nakaew N."/>
            <person name="Lumyong S."/>
            <person name="Sloan W.T."/>
            <person name="Sungthong R."/>
        </authorList>
    </citation>
    <scope>NUCLEOTIDE SEQUENCE [LARGE SCALE GENOMIC DNA]</scope>
    <source>
        <strain evidence="1 2">DSM 40032</strain>
    </source>
</reference>